<gene>
    <name evidence="2" type="ORF">S12H4_40023</name>
</gene>
<comment type="caution">
    <text evidence="2">The sequence shown here is derived from an EMBL/GenBank/DDBJ whole genome shotgun (WGS) entry which is preliminary data.</text>
</comment>
<proteinExistence type="predicted"/>
<reference evidence="2" key="1">
    <citation type="journal article" date="2014" name="Front. Microbiol.">
        <title>High frequency of phylogenetically diverse reductive dehalogenase-homologous genes in deep subseafloor sedimentary metagenomes.</title>
        <authorList>
            <person name="Kawai M."/>
            <person name="Futagami T."/>
            <person name="Toyoda A."/>
            <person name="Takaki Y."/>
            <person name="Nishi S."/>
            <person name="Hori S."/>
            <person name="Arai W."/>
            <person name="Tsubouchi T."/>
            <person name="Morono Y."/>
            <person name="Uchiyama I."/>
            <person name="Ito T."/>
            <person name="Fujiyama A."/>
            <person name="Inagaki F."/>
            <person name="Takami H."/>
        </authorList>
    </citation>
    <scope>NUCLEOTIDE SEQUENCE</scope>
    <source>
        <strain evidence="2">Expedition CK06-06</strain>
    </source>
</reference>
<accession>X1TQM8</accession>
<protein>
    <submittedName>
        <fullName evidence="2">Uncharacterized protein</fullName>
    </submittedName>
</protein>
<evidence type="ECO:0000313" key="2">
    <source>
        <dbReference type="EMBL" id="GAI89880.1"/>
    </source>
</evidence>
<dbReference type="AlphaFoldDB" id="X1TQM8"/>
<organism evidence="2">
    <name type="scientific">marine sediment metagenome</name>
    <dbReference type="NCBI Taxonomy" id="412755"/>
    <lineage>
        <taxon>unclassified sequences</taxon>
        <taxon>metagenomes</taxon>
        <taxon>ecological metagenomes</taxon>
    </lineage>
</organism>
<feature type="compositionally biased region" description="Basic and acidic residues" evidence="1">
    <location>
        <begin position="35"/>
        <end position="56"/>
    </location>
</feature>
<feature type="region of interest" description="Disordered" evidence="1">
    <location>
        <begin position="35"/>
        <end position="71"/>
    </location>
</feature>
<sequence length="71" mass="8136">MNRHTRKRRDGSTAAKINELACVCQDEPGLLFKEGDTMAKREKTKEQKGKHTEQKTYKKSAAYLKKGPKNK</sequence>
<evidence type="ECO:0000256" key="1">
    <source>
        <dbReference type="SAM" id="MobiDB-lite"/>
    </source>
</evidence>
<name>X1TQM8_9ZZZZ</name>
<dbReference type="EMBL" id="BARW01024253">
    <property type="protein sequence ID" value="GAI89880.1"/>
    <property type="molecule type" value="Genomic_DNA"/>
</dbReference>